<dbReference type="RefSeq" id="WP_044434656.1">
    <property type="nucleotide sequence ID" value="NZ_BJYZ01000033.1"/>
</dbReference>
<dbReference type="EMBL" id="BJYZ01000033">
    <property type="protein sequence ID" value="GEO41887.1"/>
    <property type="molecule type" value="Genomic_DNA"/>
</dbReference>
<feature type="region of interest" description="Disordered" evidence="1">
    <location>
        <begin position="160"/>
        <end position="183"/>
    </location>
</feature>
<sequence>MTDPAETDFNPVFATEIVPRLDMLEQARRHELPRLRRRATAFAALTVAWLAALLTISIPLLWLTIVPLGAIGLFIVLQLRAPPGRDYAQALRAIVLPPLCAFAGGWRHERLDNRDIFRKGDLRVEPDWPLFSLPDWRTPIPPIVRTDISRLLALLASAQPPAYPVPPRGSKPGNSHKEPQVTK</sequence>
<evidence type="ECO:0000256" key="1">
    <source>
        <dbReference type="SAM" id="MobiDB-lite"/>
    </source>
</evidence>
<evidence type="ECO:0000313" key="3">
    <source>
        <dbReference type="Proteomes" id="UP000321523"/>
    </source>
</evidence>
<organism evidence="2 3">
    <name type="scientific">Skermanella aerolata</name>
    <dbReference type="NCBI Taxonomy" id="393310"/>
    <lineage>
        <taxon>Bacteria</taxon>
        <taxon>Pseudomonadati</taxon>
        <taxon>Pseudomonadota</taxon>
        <taxon>Alphaproteobacteria</taxon>
        <taxon>Rhodospirillales</taxon>
        <taxon>Azospirillaceae</taxon>
        <taxon>Skermanella</taxon>
    </lineage>
</organism>
<proteinExistence type="predicted"/>
<comment type="caution">
    <text evidence="2">The sequence shown here is derived from an EMBL/GenBank/DDBJ whole genome shotgun (WGS) entry which is preliminary data.</text>
</comment>
<accession>A0A512DZH5</accession>
<name>A0A512DZH5_9PROT</name>
<reference evidence="2 3" key="1">
    <citation type="submission" date="2019-07" db="EMBL/GenBank/DDBJ databases">
        <title>Whole genome shotgun sequence of Skermanella aerolata NBRC 106429.</title>
        <authorList>
            <person name="Hosoyama A."/>
            <person name="Uohara A."/>
            <person name="Ohji S."/>
            <person name="Ichikawa N."/>
        </authorList>
    </citation>
    <scope>NUCLEOTIDE SEQUENCE [LARGE SCALE GENOMIC DNA]</scope>
    <source>
        <strain evidence="2 3">NBRC 106429</strain>
    </source>
</reference>
<dbReference type="AlphaFoldDB" id="A0A512DZH5"/>
<keyword evidence="3" id="KW-1185">Reference proteome</keyword>
<dbReference type="OrthoDB" id="9795838at2"/>
<dbReference type="Proteomes" id="UP000321523">
    <property type="component" value="Unassembled WGS sequence"/>
</dbReference>
<evidence type="ECO:0000313" key="2">
    <source>
        <dbReference type="EMBL" id="GEO41887.1"/>
    </source>
</evidence>
<gene>
    <name evidence="2" type="ORF">SAE02_60350</name>
</gene>
<protein>
    <submittedName>
        <fullName evidence="2">Uncharacterized protein</fullName>
    </submittedName>
</protein>